<dbReference type="InterPro" id="IPR036390">
    <property type="entry name" value="WH_DNA-bd_sf"/>
</dbReference>
<protein>
    <submittedName>
        <fullName evidence="6">LysR family transcriptional regulator</fullName>
    </submittedName>
</protein>
<dbReference type="RefSeq" id="WP_046837478.1">
    <property type="nucleotide sequence ID" value="NZ_CP018199.1"/>
</dbReference>
<dbReference type="GO" id="GO:0005829">
    <property type="term" value="C:cytosol"/>
    <property type="evidence" value="ECO:0007669"/>
    <property type="project" value="TreeGrafter"/>
</dbReference>
<evidence type="ECO:0000256" key="3">
    <source>
        <dbReference type="ARBA" id="ARBA00023125"/>
    </source>
</evidence>
<dbReference type="InterPro" id="IPR005119">
    <property type="entry name" value="LysR_subst-bd"/>
</dbReference>
<evidence type="ECO:0000256" key="1">
    <source>
        <dbReference type="ARBA" id="ARBA00009437"/>
    </source>
</evidence>
<evidence type="ECO:0000313" key="7">
    <source>
        <dbReference type="Proteomes" id="UP000241960"/>
    </source>
</evidence>
<dbReference type="GO" id="GO:0003677">
    <property type="term" value="F:DNA binding"/>
    <property type="evidence" value="ECO:0007669"/>
    <property type="project" value="UniProtKB-KW"/>
</dbReference>
<dbReference type="FunFam" id="1.10.10.10:FF:000001">
    <property type="entry name" value="LysR family transcriptional regulator"/>
    <property type="match status" value="1"/>
</dbReference>
<reference evidence="6 7" key="1">
    <citation type="journal article" date="2016" name="Front. Microbiol.">
        <title>Comprehensive Phylogenetic Analysis of Bovine Non-aureus Staphylococci Species Based on Whole-Genome Sequencing.</title>
        <authorList>
            <person name="Naushad S."/>
            <person name="Barkema H.W."/>
            <person name="Luby C."/>
            <person name="Condas L.A."/>
            <person name="Nobrega D.B."/>
            <person name="Carson D.A."/>
            <person name="De Buck J."/>
        </authorList>
    </citation>
    <scope>NUCLEOTIDE SEQUENCE [LARGE SCALE GENOMIC DNA]</scope>
    <source>
        <strain evidence="6 7">SNUC 1231</strain>
    </source>
</reference>
<dbReference type="PROSITE" id="PS50931">
    <property type="entry name" value="HTH_LYSR"/>
    <property type="match status" value="1"/>
</dbReference>
<dbReference type="Gene3D" id="1.10.10.10">
    <property type="entry name" value="Winged helix-like DNA-binding domain superfamily/Winged helix DNA-binding domain"/>
    <property type="match status" value="1"/>
</dbReference>
<dbReference type="InterPro" id="IPR000847">
    <property type="entry name" value="LysR_HTH_N"/>
</dbReference>
<dbReference type="Proteomes" id="UP000241960">
    <property type="component" value="Unassembled WGS sequence"/>
</dbReference>
<evidence type="ECO:0000256" key="4">
    <source>
        <dbReference type="ARBA" id="ARBA00023163"/>
    </source>
</evidence>
<evidence type="ECO:0000259" key="5">
    <source>
        <dbReference type="PROSITE" id="PS50931"/>
    </source>
</evidence>
<dbReference type="CDD" id="cd08434">
    <property type="entry name" value="PBP2_GltC_like"/>
    <property type="match status" value="1"/>
</dbReference>
<dbReference type="SUPFAM" id="SSF53850">
    <property type="entry name" value="Periplasmic binding protein-like II"/>
    <property type="match status" value="1"/>
</dbReference>
<keyword evidence="4" id="KW-0804">Transcription</keyword>
<dbReference type="SUPFAM" id="SSF46785">
    <property type="entry name" value="Winged helix' DNA-binding domain"/>
    <property type="match status" value="1"/>
</dbReference>
<dbReference type="InterPro" id="IPR050950">
    <property type="entry name" value="HTH-type_LysR_regulators"/>
</dbReference>
<dbReference type="AlphaFoldDB" id="A0A9Q6MVX0"/>
<keyword evidence="3" id="KW-0238">DNA-binding</keyword>
<name>A0A9Q6MVX0_9STAP</name>
<comment type="caution">
    <text evidence="6">The sequence shown here is derived from an EMBL/GenBank/DDBJ whole genome shotgun (WGS) entry which is preliminary data.</text>
</comment>
<dbReference type="PANTHER" id="PTHR30419:SF28">
    <property type="entry name" value="HTH-TYPE TRANSCRIPTIONAL REGULATOR BSDA"/>
    <property type="match status" value="1"/>
</dbReference>
<dbReference type="GeneID" id="93719342"/>
<accession>A0A9Q6MVX0</accession>
<dbReference type="EMBL" id="PZFQ01000001">
    <property type="protein sequence ID" value="PTI77666.1"/>
    <property type="molecule type" value="Genomic_DNA"/>
</dbReference>
<dbReference type="Pfam" id="PF00126">
    <property type="entry name" value="HTH_1"/>
    <property type="match status" value="1"/>
</dbReference>
<sequence length="302" mass="34679">MEWHHFEYFKQLAKSENMSETAKTLNVSQSALSRSIKNLEKELGVPLFNRIGRTIKLNKYGTEFLQTTNNIMSEMEIYRSNIINSTHAYHGKLTIGFLHSVGVTYISEFLKSFKLKFPDIQLKLVQNNAKNLLKMVDDGEADIVITTVSEITQNTQFEPLLKEALYVTLNETHPLAQRTEISIKELIDEKFILLKQDYVLREQVDEIFKAYEFSPEINFEGDETITIAAFISSGLGISILPHLRNIEIANLKQIPIKNYVANRTIGICYKSKSNMVPIINKTRESIVEYFENLKSKSSLEVE</sequence>
<comment type="similarity">
    <text evidence="1">Belongs to the LysR transcriptional regulatory family.</text>
</comment>
<feature type="domain" description="HTH lysR-type" evidence="5">
    <location>
        <begin position="1"/>
        <end position="58"/>
    </location>
</feature>
<evidence type="ECO:0000256" key="2">
    <source>
        <dbReference type="ARBA" id="ARBA00023015"/>
    </source>
</evidence>
<proteinExistence type="inferred from homology"/>
<organism evidence="6 7">
    <name type="scientific">Staphylococcus succinus</name>
    <dbReference type="NCBI Taxonomy" id="61015"/>
    <lineage>
        <taxon>Bacteria</taxon>
        <taxon>Bacillati</taxon>
        <taxon>Bacillota</taxon>
        <taxon>Bacilli</taxon>
        <taxon>Bacillales</taxon>
        <taxon>Staphylococcaceae</taxon>
        <taxon>Staphylococcus</taxon>
    </lineage>
</organism>
<dbReference type="InterPro" id="IPR036388">
    <property type="entry name" value="WH-like_DNA-bd_sf"/>
</dbReference>
<gene>
    <name evidence="6" type="ORF">BU058_00215</name>
</gene>
<dbReference type="PRINTS" id="PR00039">
    <property type="entry name" value="HTHLYSR"/>
</dbReference>
<evidence type="ECO:0000313" key="6">
    <source>
        <dbReference type="EMBL" id="PTI77666.1"/>
    </source>
</evidence>
<dbReference type="PANTHER" id="PTHR30419">
    <property type="entry name" value="HTH-TYPE TRANSCRIPTIONAL REGULATOR YBHD"/>
    <property type="match status" value="1"/>
</dbReference>
<dbReference type="Pfam" id="PF03466">
    <property type="entry name" value="LysR_substrate"/>
    <property type="match status" value="1"/>
</dbReference>
<dbReference type="GO" id="GO:0003700">
    <property type="term" value="F:DNA-binding transcription factor activity"/>
    <property type="evidence" value="ECO:0007669"/>
    <property type="project" value="InterPro"/>
</dbReference>
<keyword evidence="2" id="KW-0805">Transcription regulation</keyword>
<dbReference type="Gene3D" id="3.40.190.290">
    <property type="match status" value="1"/>
</dbReference>